<evidence type="ECO:0000313" key="17">
    <source>
        <dbReference type="Proteomes" id="UP001527099"/>
    </source>
</evidence>
<keyword evidence="6" id="KW-0808">Transferase</keyword>
<evidence type="ECO:0000256" key="6">
    <source>
        <dbReference type="ARBA" id="ARBA00022679"/>
    </source>
</evidence>
<sequence>MMILSIEEVIGTMAFFLQAFTSRLTRKYLLIFSLILIIPTIIIYRLIVSYAQNVMEEHIARDNLIGADAIVNRLNAEITNVVLQLQLIAGQNLAYQTDEKTMYENAKQTIAKSSMLHAIYYVDNESRMRFEAPFSPEMQAVSYAYPGLEHVRWSYTYMVSGLLYNYRKETAVTIAVPVYYKDRTFHGALVAELSRDYLSEMLRTMSASREGFSYLLDLNGRVIASSEEDILGKDLGSDSIGQRLMVGDSGLITSLYQGRESIVAYQQMRDNWGLALGIPKDIAFQPVQLLGRALTISFLSIFVLSLLLILFGMRGLLYPIIHLTRFANKYRQEHTLEALQADRMDAKDELSVLTGTMKALTHELDFKERFLRDVIEGIPYALVTINHEGLVTHANDKFYHLFQIHWTDPTKPHISVIPELSNMSSLQGESELTILGDRGERNIVRIVTAPFHNGVLAVLQDVTQIKLLEEHVSQSEKLAQMGQITAGVAHELKNPLAVLASSSELMKDEMMETHQDFELIRTLIYDIDEEIARMSGIVNQFLSFAKTKSEDEGLIEVDQLIERVLHLLRIKFNESKVIVNKHFEAPLPLILGRYNKLIQLFLNLFLNSIDAMPSGGLLTLSIMRKEQELEVRIEDSGEGISQNDMQWLFNPFFSTKEQGTGIGLTIASEIIREHGGEIQIESILQQGTTVICKFPIQRKEITV</sequence>
<dbReference type="CDD" id="cd00082">
    <property type="entry name" value="HisKA"/>
    <property type="match status" value="1"/>
</dbReference>
<dbReference type="InterPro" id="IPR033479">
    <property type="entry name" value="dCache_1"/>
</dbReference>
<evidence type="ECO:0000256" key="9">
    <source>
        <dbReference type="ARBA" id="ARBA00022777"/>
    </source>
</evidence>
<dbReference type="GO" id="GO:0005524">
    <property type="term" value="F:ATP binding"/>
    <property type="evidence" value="ECO:0007669"/>
    <property type="project" value="UniProtKB-KW"/>
</dbReference>
<evidence type="ECO:0000256" key="5">
    <source>
        <dbReference type="ARBA" id="ARBA00022553"/>
    </source>
</evidence>
<dbReference type="PANTHER" id="PTHR43065:SF10">
    <property type="entry name" value="PEROXIDE STRESS-ACTIVATED HISTIDINE KINASE MAK3"/>
    <property type="match status" value="1"/>
</dbReference>
<dbReference type="PANTHER" id="PTHR43065">
    <property type="entry name" value="SENSOR HISTIDINE KINASE"/>
    <property type="match status" value="1"/>
</dbReference>
<evidence type="ECO:0000256" key="10">
    <source>
        <dbReference type="ARBA" id="ARBA00022840"/>
    </source>
</evidence>
<evidence type="ECO:0000259" key="15">
    <source>
        <dbReference type="PROSITE" id="PS50109"/>
    </source>
</evidence>
<accession>A0ABT4G787</accession>
<dbReference type="PRINTS" id="PR00344">
    <property type="entry name" value="BCTRLSENSOR"/>
</dbReference>
<name>A0ABT4G787_9BACL</name>
<evidence type="ECO:0000256" key="7">
    <source>
        <dbReference type="ARBA" id="ARBA00022692"/>
    </source>
</evidence>
<evidence type="ECO:0000256" key="14">
    <source>
        <dbReference type="SAM" id="Phobius"/>
    </source>
</evidence>
<dbReference type="SUPFAM" id="SSF55785">
    <property type="entry name" value="PYP-like sensor domain (PAS domain)"/>
    <property type="match status" value="1"/>
</dbReference>
<evidence type="ECO:0000256" key="13">
    <source>
        <dbReference type="ARBA" id="ARBA00023136"/>
    </source>
</evidence>
<keyword evidence="7 14" id="KW-0812">Transmembrane</keyword>
<feature type="transmembrane region" description="Helical" evidence="14">
    <location>
        <begin position="289"/>
        <end position="311"/>
    </location>
</feature>
<dbReference type="EMBL" id="JAMDMX010000008">
    <property type="protein sequence ID" value="MCY9692042.1"/>
    <property type="molecule type" value="Genomic_DNA"/>
</dbReference>
<dbReference type="SUPFAM" id="SSF55874">
    <property type="entry name" value="ATPase domain of HSP90 chaperone/DNA topoisomerase II/histidine kinase"/>
    <property type="match status" value="1"/>
</dbReference>
<dbReference type="SMART" id="SM00387">
    <property type="entry name" value="HATPase_c"/>
    <property type="match status" value="1"/>
</dbReference>
<feature type="domain" description="Histidine kinase" evidence="15">
    <location>
        <begin position="487"/>
        <end position="698"/>
    </location>
</feature>
<evidence type="ECO:0000256" key="8">
    <source>
        <dbReference type="ARBA" id="ARBA00022741"/>
    </source>
</evidence>
<dbReference type="Gene3D" id="1.10.287.130">
    <property type="match status" value="1"/>
</dbReference>
<keyword evidence="4" id="KW-1003">Cell membrane</keyword>
<dbReference type="Pfam" id="PF00512">
    <property type="entry name" value="HisKA"/>
    <property type="match status" value="1"/>
</dbReference>
<dbReference type="Gene3D" id="3.30.450.20">
    <property type="entry name" value="PAS domain"/>
    <property type="match status" value="2"/>
</dbReference>
<comment type="catalytic activity">
    <reaction evidence="1">
        <text>ATP + protein L-histidine = ADP + protein N-phospho-L-histidine.</text>
        <dbReference type="EC" id="2.7.13.3"/>
    </reaction>
</comment>
<evidence type="ECO:0000313" key="16">
    <source>
        <dbReference type="EMBL" id="MCY9692042.1"/>
    </source>
</evidence>
<keyword evidence="12" id="KW-0902">Two-component regulatory system</keyword>
<evidence type="ECO:0000256" key="2">
    <source>
        <dbReference type="ARBA" id="ARBA00004651"/>
    </source>
</evidence>
<dbReference type="EC" id="2.7.13.3" evidence="3"/>
<reference evidence="16 17" key="1">
    <citation type="submission" date="2022-05" db="EMBL/GenBank/DDBJ databases">
        <title>Genome Sequencing of Bee-Associated Microbes.</title>
        <authorList>
            <person name="Dunlap C."/>
        </authorList>
    </citation>
    <scope>NUCLEOTIDE SEQUENCE [LARGE SCALE GENOMIC DNA]</scope>
    <source>
        <strain evidence="16 17">NRRL B-14421</strain>
    </source>
</reference>
<dbReference type="SUPFAM" id="SSF47384">
    <property type="entry name" value="Homodimeric domain of signal transducing histidine kinase"/>
    <property type="match status" value="1"/>
</dbReference>
<dbReference type="InterPro" id="IPR004358">
    <property type="entry name" value="Sig_transdc_His_kin-like_C"/>
</dbReference>
<dbReference type="Gene3D" id="3.30.565.10">
    <property type="entry name" value="Histidine kinase-like ATPase, C-terminal domain"/>
    <property type="match status" value="1"/>
</dbReference>
<keyword evidence="10 16" id="KW-0067">ATP-binding</keyword>
<dbReference type="RefSeq" id="WP_268613666.1">
    <property type="nucleotide sequence ID" value="NZ_JAMDMX010000008.1"/>
</dbReference>
<proteinExistence type="predicted"/>
<dbReference type="Pfam" id="PF02518">
    <property type="entry name" value="HATPase_c"/>
    <property type="match status" value="1"/>
</dbReference>
<dbReference type="InterPro" id="IPR005467">
    <property type="entry name" value="His_kinase_dom"/>
</dbReference>
<keyword evidence="9" id="KW-0418">Kinase</keyword>
<organism evidence="16 17">
    <name type="scientific">Paenibacillus alginolyticus</name>
    <dbReference type="NCBI Taxonomy" id="59839"/>
    <lineage>
        <taxon>Bacteria</taxon>
        <taxon>Bacillati</taxon>
        <taxon>Bacillota</taxon>
        <taxon>Bacilli</taxon>
        <taxon>Bacillales</taxon>
        <taxon>Paenibacillaceae</taxon>
        <taxon>Paenibacillus</taxon>
    </lineage>
</organism>
<evidence type="ECO:0000256" key="3">
    <source>
        <dbReference type="ARBA" id="ARBA00012438"/>
    </source>
</evidence>
<dbReference type="InterPro" id="IPR036097">
    <property type="entry name" value="HisK_dim/P_sf"/>
</dbReference>
<comment type="caution">
    <text evidence="16">The sequence shown here is derived from an EMBL/GenBank/DDBJ whole genome shotgun (WGS) entry which is preliminary data.</text>
</comment>
<evidence type="ECO:0000256" key="4">
    <source>
        <dbReference type="ARBA" id="ARBA00022475"/>
    </source>
</evidence>
<keyword evidence="13 14" id="KW-0472">Membrane</keyword>
<keyword evidence="11 14" id="KW-1133">Transmembrane helix</keyword>
<gene>
    <name evidence="16" type="ORF">M5X19_03750</name>
</gene>
<keyword evidence="5" id="KW-0597">Phosphoprotein</keyword>
<dbReference type="InterPro" id="IPR036890">
    <property type="entry name" value="HATPase_C_sf"/>
</dbReference>
<evidence type="ECO:0000256" key="12">
    <source>
        <dbReference type="ARBA" id="ARBA00023012"/>
    </source>
</evidence>
<evidence type="ECO:0000256" key="11">
    <source>
        <dbReference type="ARBA" id="ARBA00022989"/>
    </source>
</evidence>
<comment type="subcellular location">
    <subcellularLocation>
        <location evidence="2">Cell membrane</location>
        <topology evidence="2">Multi-pass membrane protein</topology>
    </subcellularLocation>
</comment>
<dbReference type="Pfam" id="PF02743">
    <property type="entry name" value="dCache_1"/>
    <property type="match status" value="1"/>
</dbReference>
<keyword evidence="8" id="KW-0547">Nucleotide-binding</keyword>
<dbReference type="SMART" id="SM00388">
    <property type="entry name" value="HisKA"/>
    <property type="match status" value="1"/>
</dbReference>
<protein>
    <recommendedName>
        <fullName evidence="3">histidine kinase</fullName>
        <ecNumber evidence="3">2.7.13.3</ecNumber>
    </recommendedName>
</protein>
<dbReference type="CDD" id="cd12912">
    <property type="entry name" value="PDC2_MCP_like"/>
    <property type="match status" value="1"/>
</dbReference>
<dbReference type="InterPro" id="IPR003594">
    <property type="entry name" value="HATPase_dom"/>
</dbReference>
<dbReference type="Proteomes" id="UP001527099">
    <property type="component" value="Unassembled WGS sequence"/>
</dbReference>
<evidence type="ECO:0000256" key="1">
    <source>
        <dbReference type="ARBA" id="ARBA00000085"/>
    </source>
</evidence>
<feature type="transmembrane region" description="Helical" evidence="14">
    <location>
        <begin position="28"/>
        <end position="47"/>
    </location>
</feature>
<keyword evidence="17" id="KW-1185">Reference proteome</keyword>
<dbReference type="PROSITE" id="PS50109">
    <property type="entry name" value="HIS_KIN"/>
    <property type="match status" value="1"/>
</dbReference>
<dbReference type="InterPro" id="IPR003661">
    <property type="entry name" value="HisK_dim/P_dom"/>
</dbReference>
<dbReference type="InterPro" id="IPR035965">
    <property type="entry name" value="PAS-like_dom_sf"/>
</dbReference>